<comment type="catalytic activity">
    <reaction evidence="6">
        <text>L-lysyl-tRNA(Lys) + a 1,2-diacyl-sn-glycero-3-phospho-(1'-sn-glycerol) = a 1,2-diacyl-sn-glycero-3-phospho-1'-(3'-O-L-lysyl)-sn-glycerol + tRNA(Lys)</text>
        <dbReference type="Rhea" id="RHEA:10668"/>
        <dbReference type="Rhea" id="RHEA-COMP:9696"/>
        <dbReference type="Rhea" id="RHEA-COMP:9697"/>
        <dbReference type="ChEBI" id="CHEBI:64716"/>
        <dbReference type="ChEBI" id="CHEBI:75792"/>
        <dbReference type="ChEBI" id="CHEBI:78442"/>
        <dbReference type="ChEBI" id="CHEBI:78529"/>
        <dbReference type="EC" id="2.3.2.3"/>
    </reaction>
</comment>
<proteinExistence type="inferred from homology"/>
<keyword evidence="5 6" id="KW-0472">Membrane</keyword>
<feature type="transmembrane region" description="Helical" evidence="6">
    <location>
        <begin position="155"/>
        <end position="174"/>
    </location>
</feature>
<dbReference type="Pfam" id="PF03706">
    <property type="entry name" value="LPG_synthase_TM"/>
    <property type="match status" value="1"/>
</dbReference>
<dbReference type="InterPro" id="IPR022791">
    <property type="entry name" value="L-PG_synthase/AglD"/>
</dbReference>
<dbReference type="NCBIfam" id="TIGR00374">
    <property type="entry name" value="flippase-like domain"/>
    <property type="match status" value="1"/>
</dbReference>
<accession>A0A0P9ALI9</accession>
<dbReference type="RefSeq" id="WP_054873307.1">
    <property type="nucleotide sequence ID" value="NZ_LKET01000012.1"/>
</dbReference>
<keyword evidence="6" id="KW-0443">Lipid metabolism</keyword>
<keyword evidence="2" id="KW-1003">Cell membrane</keyword>
<evidence type="ECO:0000256" key="2">
    <source>
        <dbReference type="ARBA" id="ARBA00022475"/>
    </source>
</evidence>
<evidence type="ECO:0000313" key="8">
    <source>
        <dbReference type="Proteomes" id="UP000050326"/>
    </source>
</evidence>
<dbReference type="STRING" id="36849.OXPF_01500"/>
<comment type="subcellular location">
    <subcellularLocation>
        <location evidence="1 6">Cell membrane</location>
        <topology evidence="1 6">Multi-pass membrane protein</topology>
    </subcellularLocation>
</comment>
<evidence type="ECO:0000256" key="6">
    <source>
        <dbReference type="RuleBase" id="RU363042"/>
    </source>
</evidence>
<dbReference type="GO" id="GO:0046677">
    <property type="term" value="P:response to antibiotic"/>
    <property type="evidence" value="ECO:0007669"/>
    <property type="project" value="UniProtKB-KW"/>
</dbReference>
<dbReference type="AlphaFoldDB" id="A0A0P9ALI9"/>
<dbReference type="GO" id="GO:0006629">
    <property type="term" value="P:lipid metabolic process"/>
    <property type="evidence" value="ECO:0007669"/>
    <property type="project" value="UniProtKB-KW"/>
</dbReference>
<feature type="transmembrane region" description="Helical" evidence="6">
    <location>
        <begin position="7"/>
        <end position="24"/>
    </location>
</feature>
<keyword evidence="6" id="KW-0808">Transferase</keyword>
<keyword evidence="4 6" id="KW-1133">Transmembrane helix</keyword>
<sequence length="324" mass="36065">MKNKKIISIALSVFLGGALLYIILKRVGLSNIAFYMSNLNYWWILISLATYTLDMLLRAYKWQYMLKDNGVFIGVADSFKAYNLGNTLNIIVPAKIGDIARSYYLKNKFNHSYSSTLPSVFLDRFFDVLGVYVVLLISGIYVLNKVSMPPWFFNLIFIGVAFLIIAFFVIQYLMKNKFKVSALKNEKIKNLLLQLINALEGSIKDRVKFITLLIYSSLIWICDGLVTYFVLLSLGGAMNPLAAAFATMVATLTKVFPVTPGGIGVFEGTMVIILSLFGLTGELAGMLSALTHIIMNLYTLIIGVYVLVTSGINVSTIQGEKVNK</sequence>
<comment type="caution">
    <text evidence="7">The sequence shown here is derived from an EMBL/GenBank/DDBJ whole genome shotgun (WGS) entry which is preliminary data.</text>
</comment>
<feature type="transmembrane region" description="Helical" evidence="6">
    <location>
        <begin position="39"/>
        <end position="57"/>
    </location>
</feature>
<dbReference type="PANTHER" id="PTHR39087">
    <property type="entry name" value="UPF0104 MEMBRANE PROTEIN MJ1595"/>
    <property type="match status" value="1"/>
</dbReference>
<reference evidence="7 8" key="1">
    <citation type="submission" date="2015-09" db="EMBL/GenBank/DDBJ databases">
        <title>Genome sequence of Oxobacter pfennigii DSM 3222.</title>
        <authorList>
            <person name="Poehlein A."/>
            <person name="Bengelsdorf F.R."/>
            <person name="Schiel-Bengelsdorf B."/>
            <person name="Duerre P."/>
            <person name="Daniel R."/>
        </authorList>
    </citation>
    <scope>NUCLEOTIDE SEQUENCE [LARGE SCALE GENOMIC DNA]</scope>
    <source>
        <strain evidence="7 8">DSM 3222</strain>
    </source>
</reference>
<keyword evidence="6" id="KW-0046">Antibiotic resistance</keyword>
<dbReference type="PANTHER" id="PTHR39087:SF2">
    <property type="entry name" value="UPF0104 MEMBRANE PROTEIN MJ1595"/>
    <property type="match status" value="1"/>
</dbReference>
<evidence type="ECO:0000256" key="3">
    <source>
        <dbReference type="ARBA" id="ARBA00022692"/>
    </source>
</evidence>
<feature type="transmembrane region" description="Helical" evidence="6">
    <location>
        <begin position="293"/>
        <end position="314"/>
    </location>
</feature>
<dbReference type="Proteomes" id="UP000050326">
    <property type="component" value="Unassembled WGS sequence"/>
</dbReference>
<gene>
    <name evidence="6" type="primary">mprF</name>
    <name evidence="7" type="ORF">OXPF_01500</name>
</gene>
<protein>
    <recommendedName>
        <fullName evidence="6">Phosphatidylglycerol lysyltransferase</fullName>
        <ecNumber evidence="6">2.3.2.3</ecNumber>
    </recommendedName>
    <alternativeName>
        <fullName evidence="6">Lysylphosphatidylglycerol synthase</fullName>
    </alternativeName>
</protein>
<evidence type="ECO:0000313" key="7">
    <source>
        <dbReference type="EMBL" id="KPU46231.1"/>
    </source>
</evidence>
<dbReference type="OrthoDB" id="2111097at2"/>
<comment type="function">
    <text evidence="6">Catalyzes the transfer of a lysyl group from L-lysyl-tRNA(Lys) to membrane-bound phosphatidylglycerol (PG), which produces lysylphosphatidylglycerol (LPG), a major component of the bacterial membrane with a positive net charge. LPG synthesis contributes to bacterial virulence as it is involved in the resistance mechanism against cationic antimicrobial peptides (CAMP) produces by the host's immune system (defensins, cathelicidins) and by the competing microorganisms.</text>
</comment>
<keyword evidence="3 6" id="KW-0812">Transmembrane</keyword>
<keyword evidence="8" id="KW-1185">Reference proteome</keyword>
<feature type="transmembrane region" description="Helical" evidence="6">
    <location>
        <begin position="125"/>
        <end position="143"/>
    </location>
</feature>
<evidence type="ECO:0000256" key="1">
    <source>
        <dbReference type="ARBA" id="ARBA00004651"/>
    </source>
</evidence>
<dbReference type="EC" id="2.3.2.3" evidence="6"/>
<feature type="transmembrane region" description="Helical" evidence="6">
    <location>
        <begin position="209"/>
        <end position="231"/>
    </location>
</feature>
<dbReference type="EMBL" id="LKET01000012">
    <property type="protein sequence ID" value="KPU46231.1"/>
    <property type="molecule type" value="Genomic_DNA"/>
</dbReference>
<evidence type="ECO:0000256" key="4">
    <source>
        <dbReference type="ARBA" id="ARBA00022989"/>
    </source>
</evidence>
<comment type="similarity">
    <text evidence="6">Belongs to the LPG synthase family.</text>
</comment>
<evidence type="ECO:0000256" key="5">
    <source>
        <dbReference type="ARBA" id="ARBA00023136"/>
    </source>
</evidence>
<name>A0A0P9ALI9_9CLOT</name>
<dbReference type="GO" id="GO:0005886">
    <property type="term" value="C:plasma membrane"/>
    <property type="evidence" value="ECO:0007669"/>
    <property type="project" value="UniProtKB-SubCell"/>
</dbReference>
<dbReference type="GO" id="GO:0050071">
    <property type="term" value="F:phosphatidylglycerol lysyltransferase activity"/>
    <property type="evidence" value="ECO:0007669"/>
    <property type="project" value="UniProtKB-EC"/>
</dbReference>
<organism evidence="7 8">
    <name type="scientific">Oxobacter pfennigii</name>
    <dbReference type="NCBI Taxonomy" id="36849"/>
    <lineage>
        <taxon>Bacteria</taxon>
        <taxon>Bacillati</taxon>
        <taxon>Bacillota</taxon>
        <taxon>Clostridia</taxon>
        <taxon>Eubacteriales</taxon>
        <taxon>Clostridiaceae</taxon>
        <taxon>Oxobacter</taxon>
    </lineage>
</organism>